<dbReference type="SUPFAM" id="SSF56349">
    <property type="entry name" value="DNA breaking-rejoining enzymes"/>
    <property type="match status" value="1"/>
</dbReference>
<dbReference type="STRING" id="146020.RMCB_6518"/>
<evidence type="ECO:0000313" key="4">
    <source>
        <dbReference type="Proteomes" id="UP000069620"/>
    </source>
</evidence>
<dbReference type="EMBL" id="BCSX01000055">
    <property type="protein sequence ID" value="GAS92422.1"/>
    <property type="molecule type" value="Genomic_DNA"/>
</dbReference>
<organism evidence="3 4">
    <name type="scientific">Mycolicibacterium brisbanense</name>
    <dbReference type="NCBI Taxonomy" id="146020"/>
    <lineage>
        <taxon>Bacteria</taxon>
        <taxon>Bacillati</taxon>
        <taxon>Actinomycetota</taxon>
        <taxon>Actinomycetes</taxon>
        <taxon>Mycobacteriales</taxon>
        <taxon>Mycobacteriaceae</taxon>
        <taxon>Mycolicibacterium</taxon>
    </lineage>
</organism>
<keyword evidence="1" id="KW-0238">DNA-binding</keyword>
<feature type="region of interest" description="Disordered" evidence="2">
    <location>
        <begin position="108"/>
        <end position="138"/>
    </location>
</feature>
<sequence length="138" mass="15419">MFATEVEGRKLRGEHVAPALGKVTVGEIGQEWIERQRGHLKPNSWRSIEVSWRVHVAPKWSRTPVAAVVYSDAQAWISELAQRRGAKVVRGAQTVLYGILEDAVRDRRIASNPGAQGEAPTDRETAQRLPHRGSSYTR</sequence>
<name>A0A100W6B5_9MYCO</name>
<dbReference type="AlphaFoldDB" id="A0A100W6B5"/>
<proteinExistence type="predicted"/>
<dbReference type="InterPro" id="IPR010998">
    <property type="entry name" value="Integrase_recombinase_N"/>
</dbReference>
<evidence type="ECO:0000313" key="3">
    <source>
        <dbReference type="EMBL" id="GAS92422.1"/>
    </source>
</evidence>
<reference evidence="4" key="2">
    <citation type="submission" date="2016-02" db="EMBL/GenBank/DDBJ databases">
        <title>Draft genome sequence of five rapidly growing Mycobacterium species.</title>
        <authorList>
            <person name="Katahira K."/>
            <person name="Gotou Y."/>
            <person name="Iida K."/>
            <person name="Ogura Y."/>
            <person name="Hayashi T."/>
        </authorList>
    </citation>
    <scope>NUCLEOTIDE SEQUENCE [LARGE SCALE GENOMIC DNA]</scope>
    <source>
        <strain evidence="4">JCM15654</strain>
    </source>
</reference>
<gene>
    <name evidence="3" type="ORF">RMCB_6518</name>
</gene>
<dbReference type="Gene3D" id="1.10.150.130">
    <property type="match status" value="1"/>
</dbReference>
<dbReference type="InterPro" id="IPR011010">
    <property type="entry name" value="DNA_brk_join_enz"/>
</dbReference>
<protein>
    <submittedName>
        <fullName evidence="3">Integrase family protein</fullName>
    </submittedName>
</protein>
<evidence type="ECO:0000256" key="1">
    <source>
        <dbReference type="ARBA" id="ARBA00023125"/>
    </source>
</evidence>
<keyword evidence="4" id="KW-1185">Reference proteome</keyword>
<evidence type="ECO:0000256" key="2">
    <source>
        <dbReference type="SAM" id="MobiDB-lite"/>
    </source>
</evidence>
<dbReference type="Proteomes" id="UP000069620">
    <property type="component" value="Unassembled WGS sequence"/>
</dbReference>
<comment type="caution">
    <text evidence="3">The sequence shown here is derived from an EMBL/GenBank/DDBJ whole genome shotgun (WGS) entry which is preliminary data.</text>
</comment>
<reference evidence="4" key="1">
    <citation type="journal article" date="2016" name="Genome Announc.">
        <title>Draft Genome Sequences of Five Rapidly Growing Mycobacterium Species, M. thermoresistibile, M. fortuitum subsp. acetamidolyticum, M. canariasense, M. brisbanense, and M. novocastrense.</title>
        <authorList>
            <person name="Katahira K."/>
            <person name="Ogura Y."/>
            <person name="Gotoh Y."/>
            <person name="Hayashi T."/>
        </authorList>
    </citation>
    <scope>NUCLEOTIDE SEQUENCE [LARGE SCALE GENOMIC DNA]</scope>
    <source>
        <strain evidence="4">JCM15654</strain>
    </source>
</reference>
<dbReference type="GO" id="GO:0003677">
    <property type="term" value="F:DNA binding"/>
    <property type="evidence" value="ECO:0007669"/>
    <property type="project" value="UniProtKB-KW"/>
</dbReference>
<accession>A0A100W6B5</accession>